<organism evidence="3 4">
    <name type="scientific">Rhodanobacter glycinis</name>
    <dbReference type="NCBI Taxonomy" id="582702"/>
    <lineage>
        <taxon>Bacteria</taxon>
        <taxon>Pseudomonadati</taxon>
        <taxon>Pseudomonadota</taxon>
        <taxon>Gammaproteobacteria</taxon>
        <taxon>Lysobacterales</taxon>
        <taxon>Rhodanobacteraceae</taxon>
        <taxon>Rhodanobacter</taxon>
    </lineage>
</organism>
<dbReference type="Gene3D" id="3.50.50.60">
    <property type="entry name" value="FAD/NAD(P)-binding domain"/>
    <property type="match status" value="2"/>
</dbReference>
<dbReference type="InterPro" id="IPR036188">
    <property type="entry name" value="FAD/NAD-bd_sf"/>
</dbReference>
<sequence>MHERYDVLVVGAGPAGLTAAQAAASRGARVGLLDAQVQAGGQVWRHDVRHAPPAVARRAIEAALSHPGIEWLAQTRVVLQEHDALLLEDNERAWHVRYGALILANGARELLLPFPGWTLPGVTGTGGLQALGKQGWPLAGKKVVIGGSGPLLLAAAATAKRHGATVLSIHEQASAAQIHRFARGLWRWPSKAWQAAMLRTTLAGVPYHTGSVVRRALGGDALQGVEIDGPHGRRQIACDQLAAGYGLVPNVELAQMLGCELRYPNRHACVSVDDMQRTSLANVFAAGEVCGIGGRDSARIEGAIAGYAAVGDQAQARQLLPARQRTRRFADALATHFALDPRVLALADSDTLICRCEDVPLSALDAFPDARSAKLATRCGMGACQGRICGSALAELSRFPRGGIRPPLFPARLSTLGTAPFDPESQGVHP</sequence>
<dbReference type="PIRSF" id="PIRSF037495">
    <property type="entry name" value="Opine_OX_OoxA/HcnB"/>
    <property type="match status" value="1"/>
</dbReference>
<accession>A0A5B9DWR0</accession>
<dbReference type="RefSeq" id="WP_147627025.1">
    <property type="nucleotide sequence ID" value="NZ_CP042807.1"/>
</dbReference>
<protein>
    <submittedName>
        <fullName evidence="3">FAD-binding protein</fullName>
    </submittedName>
</protein>
<dbReference type="PRINTS" id="PR00368">
    <property type="entry name" value="FADPNR"/>
</dbReference>
<dbReference type="Gene3D" id="1.10.10.1100">
    <property type="entry name" value="BFD-like [2Fe-2S]-binding domain"/>
    <property type="match status" value="1"/>
</dbReference>
<dbReference type="SUPFAM" id="SSF51905">
    <property type="entry name" value="FAD/NAD(P)-binding domain"/>
    <property type="match status" value="1"/>
</dbReference>
<dbReference type="InterPro" id="IPR017224">
    <property type="entry name" value="Opine_Oxase_asu/HCN_bsu"/>
</dbReference>
<dbReference type="InterPro" id="IPR041854">
    <property type="entry name" value="BFD-like_2Fe2S-bd_dom_sf"/>
</dbReference>
<dbReference type="EMBL" id="CP042807">
    <property type="protein sequence ID" value="QEE24423.1"/>
    <property type="molecule type" value="Genomic_DNA"/>
</dbReference>
<proteinExistence type="predicted"/>
<evidence type="ECO:0000259" key="2">
    <source>
        <dbReference type="Pfam" id="PF07992"/>
    </source>
</evidence>
<dbReference type="InterPro" id="IPR023753">
    <property type="entry name" value="FAD/NAD-binding_dom"/>
</dbReference>
<evidence type="ECO:0000256" key="1">
    <source>
        <dbReference type="ARBA" id="ARBA00023002"/>
    </source>
</evidence>
<dbReference type="PANTHER" id="PTHR42949">
    <property type="entry name" value="ANAEROBIC GLYCEROL-3-PHOSPHATE DEHYDROGENASE SUBUNIT B"/>
    <property type="match status" value="1"/>
</dbReference>
<dbReference type="PANTHER" id="PTHR42949:SF3">
    <property type="entry name" value="ANAEROBIC GLYCEROL-3-PHOSPHATE DEHYDROGENASE SUBUNIT B"/>
    <property type="match status" value="1"/>
</dbReference>
<reference evidence="3 4" key="1">
    <citation type="submission" date="2019-08" db="EMBL/GenBank/DDBJ databases">
        <title>Complete genome sequence of Rhodanobacter glycinis strain T01E-68 isolated from tomato root.</title>
        <authorList>
            <person name="Weon H.-Y."/>
            <person name="Lee S.A."/>
        </authorList>
    </citation>
    <scope>NUCLEOTIDE SEQUENCE [LARGE SCALE GENOMIC DNA]</scope>
    <source>
        <strain evidence="3 4">T01E-68</strain>
    </source>
</reference>
<evidence type="ECO:0000313" key="4">
    <source>
        <dbReference type="Proteomes" id="UP000321807"/>
    </source>
</evidence>
<dbReference type="KEGG" id="rgl:CS053_07850"/>
<keyword evidence="1" id="KW-0560">Oxidoreductase</keyword>
<dbReference type="InterPro" id="IPR051691">
    <property type="entry name" value="Metab_Enz_Cyan_OpOx_G3PDH"/>
</dbReference>
<feature type="domain" description="FAD/NAD(P)-binding" evidence="2">
    <location>
        <begin position="5"/>
        <end position="294"/>
    </location>
</feature>
<dbReference type="Pfam" id="PF07992">
    <property type="entry name" value="Pyr_redox_2"/>
    <property type="match status" value="1"/>
</dbReference>
<gene>
    <name evidence="3" type="ORF">CS053_07850</name>
</gene>
<dbReference type="AlphaFoldDB" id="A0A5B9DWR0"/>
<dbReference type="PRINTS" id="PR00469">
    <property type="entry name" value="PNDRDTASEII"/>
</dbReference>
<dbReference type="Proteomes" id="UP000321807">
    <property type="component" value="Chromosome"/>
</dbReference>
<name>A0A5B9DWR0_9GAMM</name>
<evidence type="ECO:0000313" key="3">
    <source>
        <dbReference type="EMBL" id="QEE24423.1"/>
    </source>
</evidence>
<dbReference type="GO" id="GO:0016491">
    <property type="term" value="F:oxidoreductase activity"/>
    <property type="evidence" value="ECO:0007669"/>
    <property type="project" value="UniProtKB-KW"/>
</dbReference>